<dbReference type="SUPFAM" id="SSF51445">
    <property type="entry name" value="(Trans)glycosidases"/>
    <property type="match status" value="1"/>
</dbReference>
<dbReference type="InterPro" id="IPR017853">
    <property type="entry name" value="GH"/>
</dbReference>
<reference evidence="3" key="1">
    <citation type="submission" date="2022-06" db="EMBL/GenBank/DDBJ databases">
        <title>Alkalicoccobacillus porphyridii sp. nov., isolated from a marine red alga, Porphyridium purpureum and reclassification of Shouchella plakortidis and Shouchella gibsonii as Alkalicoccobacillus plakortidis comb. nov. and Alkalicoccobacillus gibsonii comb. nov.</title>
        <authorList>
            <person name="Kim K.H."/>
            <person name="Lee J.K."/>
            <person name="Han D.M."/>
            <person name="Baek J.H."/>
            <person name="Jeon C.O."/>
        </authorList>
    </citation>
    <scope>NUCLEOTIDE SEQUENCE</scope>
    <source>
        <strain evidence="3">DSM 19153</strain>
    </source>
</reference>
<evidence type="ECO:0000313" key="4">
    <source>
        <dbReference type="Proteomes" id="UP001203665"/>
    </source>
</evidence>
<protein>
    <recommendedName>
        <fullName evidence="2">Glycoside hydrolase family 13 N-terminal domain-containing protein</fullName>
    </recommendedName>
</protein>
<dbReference type="Proteomes" id="UP001203665">
    <property type="component" value="Unassembled WGS sequence"/>
</dbReference>
<dbReference type="InterPro" id="IPR004193">
    <property type="entry name" value="Glyco_hydro_13_N"/>
</dbReference>
<keyword evidence="4" id="KW-1185">Reference proteome</keyword>
<sequence>MKQTKHQTVNSLFIEAALVSMQIVTLTSTRQLTSLELKKVHIIVDGTVLPTRIIEQTDKRVTLFLFEPYLFGFLCLAGIPGQLSPIKIKDVVRTKEFDSTFTYKGSDLGVQYTSSKSSFAVWTPTAIHVHVIIYKNWHDEVGRRFPLIRDSCGVWRIQLNGDWKGYWYHYEVYNPGMECACIVDPYATFLSINGLKAMIGKLDQNKNEKVALRSLAKEKTIIYEMHIRDFTSAPSSGVKKKGKFLGLVETGTTNDEGLSSGLDYISKLGHYSRSANACSGIFNS</sequence>
<dbReference type="RefSeq" id="WP_251605882.1">
    <property type="nucleotide sequence ID" value="NZ_JAMQJY010000001.1"/>
</dbReference>
<dbReference type="InterPro" id="IPR013783">
    <property type="entry name" value="Ig-like_fold"/>
</dbReference>
<dbReference type="Pfam" id="PF02922">
    <property type="entry name" value="CBM_48"/>
    <property type="match status" value="1"/>
</dbReference>
<name>A0ABT0XHH3_9BACI</name>
<organism evidence="3 4">
    <name type="scientific">Alkalicoccobacillus plakortidis</name>
    <dbReference type="NCBI Taxonomy" id="444060"/>
    <lineage>
        <taxon>Bacteria</taxon>
        <taxon>Bacillati</taxon>
        <taxon>Bacillota</taxon>
        <taxon>Bacilli</taxon>
        <taxon>Bacillales</taxon>
        <taxon>Bacillaceae</taxon>
        <taxon>Alkalicoccobacillus</taxon>
    </lineage>
</organism>
<dbReference type="SUPFAM" id="SSF81296">
    <property type="entry name" value="E set domains"/>
    <property type="match status" value="1"/>
</dbReference>
<evidence type="ECO:0000313" key="3">
    <source>
        <dbReference type="EMBL" id="MCM2675338.1"/>
    </source>
</evidence>
<dbReference type="EMBL" id="JAMQJY010000001">
    <property type="protein sequence ID" value="MCM2675338.1"/>
    <property type="molecule type" value="Genomic_DNA"/>
</dbReference>
<dbReference type="Gene3D" id="3.20.20.80">
    <property type="entry name" value="Glycosidases"/>
    <property type="match status" value="1"/>
</dbReference>
<gene>
    <name evidence="3" type="ORF">NDM98_07435</name>
</gene>
<proteinExistence type="inferred from homology"/>
<dbReference type="InterPro" id="IPR014756">
    <property type="entry name" value="Ig_E-set"/>
</dbReference>
<dbReference type="Gene3D" id="2.60.40.10">
    <property type="entry name" value="Immunoglobulins"/>
    <property type="match status" value="1"/>
</dbReference>
<dbReference type="PANTHER" id="PTHR43002">
    <property type="entry name" value="GLYCOGEN DEBRANCHING ENZYME"/>
    <property type="match status" value="1"/>
</dbReference>
<comment type="similarity">
    <text evidence="1">Belongs to the glycosyl hydrolase 13 family.</text>
</comment>
<feature type="domain" description="Glycoside hydrolase family 13 N-terminal" evidence="2">
    <location>
        <begin position="108"/>
        <end position="187"/>
    </location>
</feature>
<dbReference type="CDD" id="cd02860">
    <property type="entry name" value="E_set_Pullulanase"/>
    <property type="match status" value="1"/>
</dbReference>
<evidence type="ECO:0000256" key="1">
    <source>
        <dbReference type="ARBA" id="ARBA00008061"/>
    </source>
</evidence>
<evidence type="ECO:0000259" key="2">
    <source>
        <dbReference type="Pfam" id="PF02922"/>
    </source>
</evidence>
<accession>A0ABT0XHH3</accession>
<comment type="caution">
    <text evidence="3">The sequence shown here is derived from an EMBL/GenBank/DDBJ whole genome shotgun (WGS) entry which is preliminary data.</text>
</comment>